<evidence type="ECO:0000256" key="2">
    <source>
        <dbReference type="ARBA" id="ARBA00022670"/>
    </source>
</evidence>
<accession>A0ABW1IJI2</accession>
<dbReference type="Gene3D" id="3.90.1680.10">
    <property type="entry name" value="SOS response associated peptidase-like"/>
    <property type="match status" value="1"/>
</dbReference>
<comment type="similarity">
    <text evidence="1 8">Belongs to the SOS response-associated peptidase family.</text>
</comment>
<dbReference type="PANTHER" id="PTHR13604:SF0">
    <property type="entry name" value="ABASIC SITE PROCESSING PROTEIN HMCES"/>
    <property type="match status" value="1"/>
</dbReference>
<keyword evidence="10" id="KW-1185">Reference proteome</keyword>
<gene>
    <name evidence="9" type="ORF">ACFPXP_01745</name>
</gene>
<dbReference type="PANTHER" id="PTHR13604">
    <property type="entry name" value="DC12-RELATED"/>
    <property type="match status" value="1"/>
</dbReference>
<keyword evidence="6" id="KW-0238">DNA-binding</keyword>
<dbReference type="SUPFAM" id="SSF143081">
    <property type="entry name" value="BB1717-like"/>
    <property type="match status" value="1"/>
</dbReference>
<keyword evidence="7" id="KW-0456">Lyase</keyword>
<dbReference type="RefSeq" id="WP_379891795.1">
    <property type="nucleotide sequence ID" value="NZ_CBCSCT010000003.1"/>
</dbReference>
<dbReference type="EMBL" id="JBHSQV010000010">
    <property type="protein sequence ID" value="MFC5985194.1"/>
    <property type="molecule type" value="Genomic_DNA"/>
</dbReference>
<evidence type="ECO:0000313" key="10">
    <source>
        <dbReference type="Proteomes" id="UP001596250"/>
    </source>
</evidence>
<evidence type="ECO:0000256" key="5">
    <source>
        <dbReference type="ARBA" id="ARBA00023124"/>
    </source>
</evidence>
<keyword evidence="2 8" id="KW-0645">Protease</keyword>
<dbReference type="InterPro" id="IPR003738">
    <property type="entry name" value="SRAP"/>
</dbReference>
<evidence type="ECO:0000256" key="3">
    <source>
        <dbReference type="ARBA" id="ARBA00022763"/>
    </source>
</evidence>
<evidence type="ECO:0000256" key="6">
    <source>
        <dbReference type="ARBA" id="ARBA00023125"/>
    </source>
</evidence>
<dbReference type="InterPro" id="IPR036590">
    <property type="entry name" value="SRAP-like"/>
</dbReference>
<dbReference type="Pfam" id="PF02586">
    <property type="entry name" value="SRAP"/>
    <property type="match status" value="1"/>
</dbReference>
<evidence type="ECO:0000256" key="4">
    <source>
        <dbReference type="ARBA" id="ARBA00022801"/>
    </source>
</evidence>
<organism evidence="9 10">
    <name type="scientific">Marinicrinis lubricantis</name>
    <dbReference type="NCBI Taxonomy" id="2086470"/>
    <lineage>
        <taxon>Bacteria</taxon>
        <taxon>Bacillati</taxon>
        <taxon>Bacillota</taxon>
        <taxon>Bacilli</taxon>
        <taxon>Bacillales</taxon>
        <taxon>Paenibacillaceae</taxon>
    </lineage>
</organism>
<comment type="caution">
    <text evidence="9">The sequence shown here is derived from an EMBL/GenBank/DDBJ whole genome shotgun (WGS) entry which is preliminary data.</text>
</comment>
<dbReference type="GO" id="GO:0016787">
    <property type="term" value="F:hydrolase activity"/>
    <property type="evidence" value="ECO:0007669"/>
    <property type="project" value="UniProtKB-KW"/>
</dbReference>
<proteinExistence type="inferred from homology"/>
<evidence type="ECO:0000313" key="9">
    <source>
        <dbReference type="EMBL" id="MFC5985194.1"/>
    </source>
</evidence>
<evidence type="ECO:0000256" key="1">
    <source>
        <dbReference type="ARBA" id="ARBA00008136"/>
    </source>
</evidence>
<dbReference type="Proteomes" id="UP001596250">
    <property type="component" value="Unassembled WGS sequence"/>
</dbReference>
<keyword evidence="4 8" id="KW-0378">Hydrolase</keyword>
<keyword evidence="5" id="KW-0190">Covalent protein-DNA linkage</keyword>
<sequence length="226" mass="26076">MCGRFTFALTPEQFMEYLGLTELGFDYEPRYNIAPRQLVTAVIGHQGKRRAGQLQWGLIPPWSKDEKIASKLINARSETVMDKPSFKQPFLRKRCLIPADGFYEWKTEAGRKQPLHIKLKSRHVFCFAGLYDTWIDPEGEKHHTCTILTTSPNAFMESIHHRMPVILTEEEEQKWLDTNESPMELLKLLDAYPADDMTAIPVSPLINSVHQEGKQLIEPFSETLLF</sequence>
<protein>
    <recommendedName>
        <fullName evidence="8">Abasic site processing protein</fullName>
        <ecNumber evidence="8">3.4.-.-</ecNumber>
    </recommendedName>
</protein>
<evidence type="ECO:0000256" key="7">
    <source>
        <dbReference type="ARBA" id="ARBA00023239"/>
    </source>
</evidence>
<name>A0ABW1IJI2_9BACL</name>
<evidence type="ECO:0000256" key="8">
    <source>
        <dbReference type="RuleBase" id="RU364100"/>
    </source>
</evidence>
<keyword evidence="3" id="KW-0227">DNA damage</keyword>
<reference evidence="10" key="1">
    <citation type="journal article" date="2019" name="Int. J. Syst. Evol. Microbiol.">
        <title>The Global Catalogue of Microorganisms (GCM) 10K type strain sequencing project: providing services to taxonomists for standard genome sequencing and annotation.</title>
        <authorList>
            <consortium name="The Broad Institute Genomics Platform"/>
            <consortium name="The Broad Institute Genome Sequencing Center for Infectious Disease"/>
            <person name="Wu L."/>
            <person name="Ma J."/>
        </authorList>
    </citation>
    <scope>NUCLEOTIDE SEQUENCE [LARGE SCALE GENOMIC DNA]</scope>
    <source>
        <strain evidence="10">CCM 8749</strain>
    </source>
</reference>
<dbReference type="EC" id="3.4.-.-" evidence="8"/>